<evidence type="ECO:0000256" key="1">
    <source>
        <dbReference type="ARBA" id="ARBA00022490"/>
    </source>
</evidence>
<keyword evidence="5 6" id="KW-0819">tRNA processing</keyword>
<accession>A0A845SKA5</accession>
<dbReference type="Proteomes" id="UP000461443">
    <property type="component" value="Unassembled WGS sequence"/>
</dbReference>
<evidence type="ECO:0000256" key="4">
    <source>
        <dbReference type="ARBA" id="ARBA00022691"/>
    </source>
</evidence>
<keyword evidence="4 6" id="KW-0949">S-adenosyl-L-methionine</keyword>
<dbReference type="InterPro" id="IPR022882">
    <property type="entry name" value="tRNA_adenine-N6_MeTrfase"/>
</dbReference>
<comment type="caution">
    <text evidence="7">The sequence shown here is derived from an EMBL/GenBank/DDBJ whole genome shotgun (WGS) entry which is preliminary data.</text>
</comment>
<organism evidence="7 8">
    <name type="scientific">Acerihabitans arboris</name>
    <dbReference type="NCBI Taxonomy" id="2691583"/>
    <lineage>
        <taxon>Bacteria</taxon>
        <taxon>Pseudomonadati</taxon>
        <taxon>Pseudomonadota</taxon>
        <taxon>Gammaproteobacteria</taxon>
        <taxon>Enterobacterales</taxon>
        <taxon>Pectobacteriaceae</taxon>
        <taxon>Acerihabitans</taxon>
    </lineage>
</organism>
<dbReference type="PANTHER" id="PTHR47739">
    <property type="entry name" value="TRNA1(VAL) (ADENINE(37)-N6)-METHYLTRANSFERASE"/>
    <property type="match status" value="1"/>
</dbReference>
<dbReference type="PANTHER" id="PTHR47739:SF1">
    <property type="entry name" value="TRNA1(VAL) (ADENINE(37)-N6)-METHYLTRANSFERASE"/>
    <property type="match status" value="1"/>
</dbReference>
<keyword evidence="1 6" id="KW-0963">Cytoplasm</keyword>
<reference evidence="7 8" key="2">
    <citation type="submission" date="2020-02" db="EMBL/GenBank/DDBJ databases">
        <title>The new genus of Enterobacteriales.</title>
        <authorList>
            <person name="Kim I.S."/>
        </authorList>
    </citation>
    <scope>NUCLEOTIDE SEQUENCE [LARGE SCALE GENOMIC DNA]</scope>
    <source>
        <strain evidence="7 8">SAP-6</strain>
    </source>
</reference>
<comment type="function">
    <text evidence="6">Specifically methylates the adenine in position 37 of tRNA(1)(Val) (anticodon cmo5UAC).</text>
</comment>
<dbReference type="SUPFAM" id="SSF53335">
    <property type="entry name" value="S-adenosyl-L-methionine-dependent methyltransferases"/>
    <property type="match status" value="1"/>
</dbReference>
<evidence type="ECO:0000313" key="8">
    <source>
        <dbReference type="Proteomes" id="UP000461443"/>
    </source>
</evidence>
<dbReference type="GO" id="GO:0003676">
    <property type="term" value="F:nucleic acid binding"/>
    <property type="evidence" value="ECO:0007669"/>
    <property type="project" value="InterPro"/>
</dbReference>
<dbReference type="Gene3D" id="3.40.50.150">
    <property type="entry name" value="Vaccinia Virus protein VP39"/>
    <property type="match status" value="1"/>
</dbReference>
<dbReference type="InterPro" id="IPR002935">
    <property type="entry name" value="SAM_O-MeTrfase"/>
</dbReference>
<dbReference type="PROSITE" id="PS00092">
    <property type="entry name" value="N6_MTASE"/>
    <property type="match status" value="1"/>
</dbReference>
<dbReference type="GO" id="GO:0032259">
    <property type="term" value="P:methylation"/>
    <property type="evidence" value="ECO:0007669"/>
    <property type="project" value="UniProtKB-KW"/>
</dbReference>
<gene>
    <name evidence="7" type="ORF">GRH90_23500</name>
</gene>
<proteinExistence type="inferred from homology"/>
<name>A0A845SKA5_9GAMM</name>
<dbReference type="AlphaFoldDB" id="A0A845SKA5"/>
<dbReference type="CDD" id="cd02440">
    <property type="entry name" value="AdoMet_MTases"/>
    <property type="match status" value="1"/>
</dbReference>
<evidence type="ECO:0000256" key="2">
    <source>
        <dbReference type="ARBA" id="ARBA00022603"/>
    </source>
</evidence>
<dbReference type="InterPro" id="IPR029063">
    <property type="entry name" value="SAM-dependent_MTases_sf"/>
</dbReference>
<dbReference type="InterPro" id="IPR050210">
    <property type="entry name" value="tRNA_Adenine-N(6)_MTase"/>
</dbReference>
<protein>
    <recommendedName>
        <fullName evidence="6">tRNA1(Val) (adenine(37)-N6)-methyltransferase</fullName>
        <ecNumber evidence="6">2.1.1.223</ecNumber>
    </recommendedName>
    <alternativeName>
        <fullName evidence="6">tRNA m6A37 methyltransferase</fullName>
    </alternativeName>
</protein>
<dbReference type="GO" id="GO:0016430">
    <property type="term" value="F:tRNA (adenine-N6)-methyltransferase activity"/>
    <property type="evidence" value="ECO:0007669"/>
    <property type="project" value="UniProtKB-UniRule"/>
</dbReference>
<dbReference type="RefSeq" id="WP_162368475.1">
    <property type="nucleotide sequence ID" value="NZ_WUBS01000021.1"/>
</dbReference>
<keyword evidence="3 6" id="KW-0808">Transferase</keyword>
<dbReference type="EC" id="2.1.1.223" evidence="6"/>
<dbReference type="EMBL" id="WUBS01000021">
    <property type="protein sequence ID" value="NDL65703.1"/>
    <property type="molecule type" value="Genomic_DNA"/>
</dbReference>
<comment type="catalytic activity">
    <reaction evidence="6">
        <text>adenosine(37) in tRNA1(Val) + S-adenosyl-L-methionine = N(6)-methyladenosine(37) in tRNA1(Val) + S-adenosyl-L-homocysteine + H(+)</text>
        <dbReference type="Rhea" id="RHEA:43160"/>
        <dbReference type="Rhea" id="RHEA-COMP:10369"/>
        <dbReference type="Rhea" id="RHEA-COMP:10370"/>
        <dbReference type="ChEBI" id="CHEBI:15378"/>
        <dbReference type="ChEBI" id="CHEBI:57856"/>
        <dbReference type="ChEBI" id="CHEBI:59789"/>
        <dbReference type="ChEBI" id="CHEBI:74411"/>
        <dbReference type="ChEBI" id="CHEBI:74449"/>
        <dbReference type="EC" id="2.1.1.223"/>
    </reaction>
</comment>
<reference evidence="7 8" key="1">
    <citation type="submission" date="2019-12" db="EMBL/GenBank/DDBJ databases">
        <authorList>
            <person name="Lee S.D."/>
        </authorList>
    </citation>
    <scope>NUCLEOTIDE SEQUENCE [LARGE SCALE GENOMIC DNA]</scope>
    <source>
        <strain evidence="7 8">SAP-6</strain>
    </source>
</reference>
<comment type="similarity">
    <text evidence="6">Belongs to the methyltransferase superfamily. tRNA (adenine-N(6)-)-methyltransferase family.</text>
</comment>
<dbReference type="GO" id="GO:0008033">
    <property type="term" value="P:tRNA processing"/>
    <property type="evidence" value="ECO:0007669"/>
    <property type="project" value="UniProtKB-UniRule"/>
</dbReference>
<evidence type="ECO:0000256" key="3">
    <source>
        <dbReference type="ARBA" id="ARBA00022679"/>
    </source>
</evidence>
<keyword evidence="2 6" id="KW-0489">Methyltransferase</keyword>
<dbReference type="GO" id="GO:0005737">
    <property type="term" value="C:cytoplasm"/>
    <property type="evidence" value="ECO:0007669"/>
    <property type="project" value="UniProtKB-SubCell"/>
</dbReference>
<evidence type="ECO:0000256" key="6">
    <source>
        <dbReference type="HAMAP-Rule" id="MF_01872"/>
    </source>
</evidence>
<dbReference type="HAMAP" id="MF_01872">
    <property type="entry name" value="tRNA_methyltr_YfiC"/>
    <property type="match status" value="1"/>
</dbReference>
<sequence length="279" mass="30138">MIESLKRKTPLRRDGFTFKQFFAAHDRCAMKVGTDGVLLGAWTPLGQARRVLDIGAGCGLVALMVAQRTGADVPIDAVELDPAAAGQAGENFTASPWSSRLRMINGNILDYIPDALAHDAPGSGESGVNAEGVQGYGLIVSNPPYFPVGLATRSAERDRARYTSTLTHERLLDAARQLVTPEGLFSLVLPLAIGEDVIAMARRQGWHLRYRTDVADNADKPFHRVLLAFSPRAGELTYSTLMLRAGDGRYSAAYRALTGEFYLSRDGTRGGASDDINGR</sequence>
<keyword evidence="8" id="KW-1185">Reference proteome</keyword>
<dbReference type="Pfam" id="PF01596">
    <property type="entry name" value="Methyltransf_3"/>
    <property type="match status" value="1"/>
</dbReference>
<evidence type="ECO:0000256" key="5">
    <source>
        <dbReference type="ARBA" id="ARBA00022694"/>
    </source>
</evidence>
<comment type="subcellular location">
    <subcellularLocation>
        <location evidence="6">Cytoplasm</location>
    </subcellularLocation>
</comment>
<dbReference type="InterPro" id="IPR002052">
    <property type="entry name" value="DNA_methylase_N6_adenine_CS"/>
</dbReference>
<evidence type="ECO:0000313" key="7">
    <source>
        <dbReference type="EMBL" id="NDL65703.1"/>
    </source>
</evidence>